<evidence type="ECO:0000259" key="5">
    <source>
        <dbReference type="SMART" id="SM00198"/>
    </source>
</evidence>
<reference evidence="7" key="1">
    <citation type="submission" date="2025-08" db="UniProtKB">
        <authorList>
            <consortium name="RefSeq"/>
        </authorList>
    </citation>
    <scope>IDENTIFICATION</scope>
    <source>
        <tissue evidence="7">Whole larvae</tissue>
    </source>
</reference>
<sequence length="515" mass="59761">MLANSRITLYLVFMPMMMALTDDQPYCAVRYQRLCQGKGPHVACQFPEVGPGELCQNYTEIKFTKELKNFIIHYINRRRQRIAAGNERVRGGIQLPQPEVMMYVEWDRELALLAQRLADQCVFVHDKCRATVRYPYAGQTVGEVRWRRSSESDELTAQRAIHRVFDAWWGERRRVQPKQLIAPFRLTAKGAVWGHFSQLAVWTLCAVGCGAVRHGANYPRLLLVCDFSHTNMLGQRTISPGPLASCPVHTARKSKAYPLLCITVRKKTLQELESIEDSESDEEVEDIDEEDDDDISNDNMTKYYGVFLRKFTRKRLTNKYVKPKEIQSTRAVQTRTTRIEDDPMSEGGIEKEMPTERRLINKLDRVLEMRKKADTKSRVNGKYNDWYTRRSNIGKWRENIKIFSQMEITTPSINPKLHLPDINDSDIAQFKGMFETTTGPTESLVIRHRWKQTRDRPRRPGANALLNVPTVIQSRRPPIAPLTLDKDDIEQLFRDTGFNLNWRRKDVEVPKSNMN</sequence>
<feature type="region of interest" description="Disordered" evidence="3">
    <location>
        <begin position="273"/>
        <end position="296"/>
    </location>
</feature>
<dbReference type="AlphaFoldDB" id="A0A6J3BUV0"/>
<feature type="region of interest" description="Disordered" evidence="3">
    <location>
        <begin position="327"/>
        <end position="349"/>
    </location>
</feature>
<dbReference type="SUPFAM" id="SSF55797">
    <property type="entry name" value="PR-1-like"/>
    <property type="match status" value="1"/>
</dbReference>
<evidence type="ECO:0000256" key="3">
    <source>
        <dbReference type="SAM" id="MobiDB-lite"/>
    </source>
</evidence>
<dbReference type="SMART" id="SM00198">
    <property type="entry name" value="SCP"/>
    <property type="match status" value="1"/>
</dbReference>
<proteinExistence type="predicted"/>
<dbReference type="InterPro" id="IPR035940">
    <property type="entry name" value="CAP_sf"/>
</dbReference>
<keyword evidence="4" id="KW-0732">Signal</keyword>
<evidence type="ECO:0000313" key="7">
    <source>
        <dbReference type="RefSeq" id="XP_031764147.2"/>
    </source>
</evidence>
<accession>A0A6J3BUV0</accession>
<feature type="domain" description="SCP" evidence="5">
    <location>
        <begin position="65"/>
        <end position="234"/>
    </location>
</feature>
<comment type="subcellular location">
    <subcellularLocation>
        <location evidence="1">Secreted</location>
    </subcellularLocation>
</comment>
<feature type="signal peptide" evidence="4">
    <location>
        <begin position="1"/>
        <end position="23"/>
    </location>
</feature>
<protein>
    <submittedName>
        <fullName evidence="7">Uncharacterized protein LOC113514485</fullName>
    </submittedName>
</protein>
<evidence type="ECO:0000256" key="4">
    <source>
        <dbReference type="SAM" id="SignalP"/>
    </source>
</evidence>
<evidence type="ECO:0000256" key="1">
    <source>
        <dbReference type="ARBA" id="ARBA00004613"/>
    </source>
</evidence>
<dbReference type="Pfam" id="PF00188">
    <property type="entry name" value="CAP"/>
    <property type="match status" value="1"/>
</dbReference>
<dbReference type="InterPro" id="IPR014044">
    <property type="entry name" value="CAP_dom"/>
</dbReference>
<gene>
    <name evidence="7" type="primary">LOC113514485</name>
</gene>
<dbReference type="RefSeq" id="XP_031764147.2">
    <property type="nucleotide sequence ID" value="XM_031908287.2"/>
</dbReference>
<dbReference type="CDD" id="cd05380">
    <property type="entry name" value="CAP_euk"/>
    <property type="match status" value="1"/>
</dbReference>
<dbReference type="GeneID" id="113514485"/>
<keyword evidence="2" id="KW-0964">Secreted</keyword>
<dbReference type="InParanoid" id="A0A6J3BUV0"/>
<evidence type="ECO:0000256" key="2">
    <source>
        <dbReference type="ARBA" id="ARBA00022525"/>
    </source>
</evidence>
<evidence type="ECO:0000313" key="6">
    <source>
        <dbReference type="Proteomes" id="UP001652740"/>
    </source>
</evidence>
<organism evidence="6 7">
    <name type="scientific">Galleria mellonella</name>
    <name type="common">Greater wax moth</name>
    <dbReference type="NCBI Taxonomy" id="7137"/>
    <lineage>
        <taxon>Eukaryota</taxon>
        <taxon>Metazoa</taxon>
        <taxon>Ecdysozoa</taxon>
        <taxon>Arthropoda</taxon>
        <taxon>Hexapoda</taxon>
        <taxon>Insecta</taxon>
        <taxon>Pterygota</taxon>
        <taxon>Neoptera</taxon>
        <taxon>Endopterygota</taxon>
        <taxon>Lepidoptera</taxon>
        <taxon>Glossata</taxon>
        <taxon>Ditrysia</taxon>
        <taxon>Pyraloidea</taxon>
        <taxon>Pyralidae</taxon>
        <taxon>Galleriinae</taxon>
        <taxon>Galleria</taxon>
    </lineage>
</organism>
<dbReference type="GO" id="GO:0005576">
    <property type="term" value="C:extracellular region"/>
    <property type="evidence" value="ECO:0007669"/>
    <property type="project" value="UniProtKB-SubCell"/>
</dbReference>
<dbReference type="Proteomes" id="UP001652740">
    <property type="component" value="Unplaced"/>
</dbReference>
<dbReference type="Gene3D" id="3.40.33.10">
    <property type="entry name" value="CAP"/>
    <property type="match status" value="1"/>
</dbReference>
<keyword evidence="6" id="KW-1185">Reference proteome</keyword>
<feature type="chain" id="PRO_5045704193" evidence="4">
    <location>
        <begin position="24"/>
        <end position="515"/>
    </location>
</feature>
<dbReference type="KEGG" id="gmw:113514485"/>
<name>A0A6J3BUV0_GALME</name>